<dbReference type="PROSITE" id="PS50137">
    <property type="entry name" value="DS_RBD"/>
    <property type="match status" value="1"/>
</dbReference>
<evidence type="ECO:0000313" key="6">
    <source>
        <dbReference type="EMBL" id="KAG8384163.1"/>
    </source>
</evidence>
<dbReference type="SUPFAM" id="SSF54768">
    <property type="entry name" value="dsRNA-binding domain-like"/>
    <property type="match status" value="2"/>
</dbReference>
<comment type="caution">
    <text evidence="6">The sequence shown here is derived from an EMBL/GenBank/DDBJ whole genome shotgun (WGS) entry which is preliminary data.</text>
</comment>
<feature type="compositionally biased region" description="Basic residues" evidence="4">
    <location>
        <begin position="308"/>
        <end position="319"/>
    </location>
</feature>
<dbReference type="GO" id="GO:0003723">
    <property type="term" value="F:RNA binding"/>
    <property type="evidence" value="ECO:0007669"/>
    <property type="project" value="UniProtKB-UniRule"/>
</dbReference>
<evidence type="ECO:0000259" key="5">
    <source>
        <dbReference type="PROSITE" id="PS50137"/>
    </source>
</evidence>
<evidence type="ECO:0000256" key="2">
    <source>
        <dbReference type="ARBA" id="ARBA00022884"/>
    </source>
</evidence>
<gene>
    <name evidence="6" type="ORF">BUALT_Bualt04G0089600</name>
</gene>
<keyword evidence="2 3" id="KW-0694">RNA-binding</keyword>
<keyword evidence="7" id="KW-1185">Reference proteome</keyword>
<dbReference type="SMART" id="SM00358">
    <property type="entry name" value="DSRM"/>
    <property type="match status" value="2"/>
</dbReference>
<keyword evidence="1" id="KW-0677">Repeat</keyword>
<dbReference type="InterPro" id="IPR014720">
    <property type="entry name" value="dsRBD_dom"/>
</dbReference>
<dbReference type="PANTHER" id="PTHR46031">
    <property type="match status" value="1"/>
</dbReference>
<dbReference type="Pfam" id="PF00035">
    <property type="entry name" value="dsrm"/>
    <property type="match status" value="2"/>
</dbReference>
<evidence type="ECO:0000256" key="3">
    <source>
        <dbReference type="PROSITE-ProRule" id="PRU00266"/>
    </source>
</evidence>
<accession>A0AAV6XPH0</accession>
<dbReference type="EMBL" id="WHWC01000004">
    <property type="protein sequence ID" value="KAG8384163.1"/>
    <property type="molecule type" value="Genomic_DNA"/>
</dbReference>
<name>A0AAV6XPH0_9LAMI</name>
<evidence type="ECO:0000313" key="7">
    <source>
        <dbReference type="Proteomes" id="UP000826271"/>
    </source>
</evidence>
<reference evidence="6" key="1">
    <citation type="submission" date="2019-10" db="EMBL/GenBank/DDBJ databases">
        <authorList>
            <person name="Zhang R."/>
            <person name="Pan Y."/>
            <person name="Wang J."/>
            <person name="Ma R."/>
            <person name="Yu S."/>
        </authorList>
    </citation>
    <scope>NUCLEOTIDE SEQUENCE</scope>
    <source>
        <strain evidence="6">LA-IB0</strain>
        <tissue evidence="6">Leaf</tissue>
    </source>
</reference>
<evidence type="ECO:0000256" key="1">
    <source>
        <dbReference type="ARBA" id="ARBA00022737"/>
    </source>
</evidence>
<protein>
    <recommendedName>
        <fullName evidence="5">DRBM domain-containing protein</fullName>
    </recommendedName>
</protein>
<evidence type="ECO:0000256" key="4">
    <source>
        <dbReference type="SAM" id="MobiDB-lite"/>
    </source>
</evidence>
<proteinExistence type="predicted"/>
<dbReference type="Gene3D" id="3.30.160.20">
    <property type="match status" value="2"/>
</dbReference>
<sequence length="385" mass="42197">MSVSQSPTPPPGVPEEAWCKNRLQEFTQKASIPLPMYETFNEGTQHAHQFRSRVWVDGTCFMSPNTFSIKKMAEQDAAKHALIGIQEKIKSEGCARVLEETIFCKSIINQYALKMNLSPPTYVTNVSKMITSVFVSSLILNGDTFIGYAGKTKKESEQLAARAAILSILGSESGTTMSEIVRSKFKFYDELKKVKDAIQGGTTPAGLNQSEERVVVSSFNERKEFEVNEGTINASCSAILPSSTTLSPAIQVALSDSTSEQPSYTQATNQSPHVFKKAETQTSSVPIDLPIVFVPPAPQQPLVSSTSGKKRKRKNKKAKRNVEYQPPLTSHFLHHLLEVVLLRDDVILVNGCHAASACTPSMFSGPMSQAVIRLDSSHVSMSTSY</sequence>
<dbReference type="AlphaFoldDB" id="A0AAV6XPH0"/>
<feature type="domain" description="DRBM" evidence="5">
    <location>
        <begin position="20"/>
        <end position="87"/>
    </location>
</feature>
<organism evidence="6 7">
    <name type="scientific">Buddleja alternifolia</name>
    <dbReference type="NCBI Taxonomy" id="168488"/>
    <lineage>
        <taxon>Eukaryota</taxon>
        <taxon>Viridiplantae</taxon>
        <taxon>Streptophyta</taxon>
        <taxon>Embryophyta</taxon>
        <taxon>Tracheophyta</taxon>
        <taxon>Spermatophyta</taxon>
        <taxon>Magnoliopsida</taxon>
        <taxon>eudicotyledons</taxon>
        <taxon>Gunneridae</taxon>
        <taxon>Pentapetalae</taxon>
        <taxon>asterids</taxon>
        <taxon>lamiids</taxon>
        <taxon>Lamiales</taxon>
        <taxon>Scrophulariaceae</taxon>
        <taxon>Buddlejeae</taxon>
        <taxon>Buddleja</taxon>
    </lineage>
</organism>
<dbReference type="CDD" id="cd00048">
    <property type="entry name" value="DSRM_SF"/>
    <property type="match status" value="1"/>
</dbReference>
<dbReference type="PANTHER" id="PTHR46031:SF37">
    <property type="entry name" value="DRBM DOMAIN-CONTAINING PROTEIN"/>
    <property type="match status" value="1"/>
</dbReference>
<feature type="region of interest" description="Disordered" evidence="4">
    <location>
        <begin position="298"/>
        <end position="322"/>
    </location>
</feature>
<dbReference type="Proteomes" id="UP000826271">
    <property type="component" value="Unassembled WGS sequence"/>
</dbReference>